<dbReference type="PANTHER" id="PTHR43300:SF11">
    <property type="entry name" value="ACETYLTRANSFERASE RV3034C-RELATED"/>
    <property type="match status" value="1"/>
</dbReference>
<evidence type="ECO:0000313" key="2">
    <source>
        <dbReference type="Proteomes" id="UP000678228"/>
    </source>
</evidence>
<comment type="caution">
    <text evidence="1">The sequence shown here is derived from an EMBL/GenBank/DDBJ whole genome shotgun (WGS) entry which is preliminary data.</text>
</comment>
<dbReference type="InterPro" id="IPR050179">
    <property type="entry name" value="Trans_hexapeptide_repeat"/>
</dbReference>
<dbReference type="InterPro" id="IPR001451">
    <property type="entry name" value="Hexapep"/>
</dbReference>
<sequence length="201" mass="22462">MKYNYLLAKLIKKVQIPAIRNSRVDRTARVCSASHVLNTMLGRYSYIGNSCTVVNVTIGSFCSIADNCIIGGASHPIDWVSSSPVFHEGRNIMKKNFASHEYNTVEETVIGNDVWIGNNCLIKSGIKIEHGAVIGMGSVLTKNVGAYEIWAGNPAKFIRKRFDDDVIEKLLESNWWEWGDITLSREANCFNDVKTFLKLGE</sequence>
<dbReference type="CDD" id="cd03349">
    <property type="entry name" value="LbH_XAT"/>
    <property type="match status" value="1"/>
</dbReference>
<proteinExistence type="predicted"/>
<evidence type="ECO:0000313" key="1">
    <source>
        <dbReference type="EMBL" id="MBP3953155.1"/>
    </source>
</evidence>
<dbReference type="Proteomes" id="UP000678228">
    <property type="component" value="Unassembled WGS sequence"/>
</dbReference>
<organism evidence="1 2">
    <name type="scientific">Halalkalibacter suaedae</name>
    <dbReference type="NCBI Taxonomy" id="2822140"/>
    <lineage>
        <taxon>Bacteria</taxon>
        <taxon>Bacillati</taxon>
        <taxon>Bacillota</taxon>
        <taxon>Bacilli</taxon>
        <taxon>Bacillales</taxon>
        <taxon>Bacillaceae</taxon>
        <taxon>Halalkalibacter</taxon>
    </lineage>
</organism>
<dbReference type="Gene3D" id="2.160.10.10">
    <property type="entry name" value="Hexapeptide repeat proteins"/>
    <property type="match status" value="1"/>
</dbReference>
<protein>
    <submittedName>
        <fullName evidence="1">CatB-related O-acetyltransferase</fullName>
    </submittedName>
</protein>
<gene>
    <name evidence="1" type="ORF">J7W16_18695</name>
</gene>
<dbReference type="Pfam" id="PF00132">
    <property type="entry name" value="Hexapep"/>
    <property type="match status" value="1"/>
</dbReference>
<dbReference type="RefSeq" id="WP_210599011.1">
    <property type="nucleotide sequence ID" value="NZ_JAGKSQ010000010.1"/>
</dbReference>
<dbReference type="AlphaFoldDB" id="A0A941APU5"/>
<dbReference type="InterPro" id="IPR011004">
    <property type="entry name" value="Trimer_LpxA-like_sf"/>
</dbReference>
<dbReference type="EMBL" id="JAGKSQ010000010">
    <property type="protein sequence ID" value="MBP3953155.1"/>
    <property type="molecule type" value="Genomic_DNA"/>
</dbReference>
<dbReference type="SUPFAM" id="SSF51161">
    <property type="entry name" value="Trimeric LpxA-like enzymes"/>
    <property type="match status" value="1"/>
</dbReference>
<accession>A0A941APU5</accession>
<dbReference type="PANTHER" id="PTHR43300">
    <property type="entry name" value="ACETYLTRANSFERASE"/>
    <property type="match status" value="1"/>
</dbReference>
<keyword evidence="2" id="KW-1185">Reference proteome</keyword>
<reference evidence="1" key="1">
    <citation type="submission" date="2021-03" db="EMBL/GenBank/DDBJ databases">
        <title>Bacillus suaedae sp. nov., isolated from Suaeda aralocaspica.</title>
        <authorList>
            <person name="Lei R.F.R."/>
        </authorList>
    </citation>
    <scope>NUCLEOTIDE SEQUENCE</scope>
    <source>
        <strain evidence="1">YZJH907-2</strain>
    </source>
</reference>
<name>A0A941APU5_9BACI</name>